<reference evidence="2" key="1">
    <citation type="submission" date="2025-08" db="UniProtKB">
        <authorList>
            <consortium name="RefSeq"/>
        </authorList>
    </citation>
    <scope>IDENTIFICATION</scope>
    <source>
        <tissue evidence="2">Whole sample</tissue>
    </source>
</reference>
<dbReference type="AlphaFoldDB" id="A0A8B8D553"/>
<organism evidence="1 2">
    <name type="scientific">Crassostrea virginica</name>
    <name type="common">Eastern oyster</name>
    <dbReference type="NCBI Taxonomy" id="6565"/>
    <lineage>
        <taxon>Eukaryota</taxon>
        <taxon>Metazoa</taxon>
        <taxon>Spiralia</taxon>
        <taxon>Lophotrochozoa</taxon>
        <taxon>Mollusca</taxon>
        <taxon>Bivalvia</taxon>
        <taxon>Autobranchia</taxon>
        <taxon>Pteriomorphia</taxon>
        <taxon>Ostreida</taxon>
        <taxon>Ostreoidea</taxon>
        <taxon>Ostreidae</taxon>
        <taxon>Crassostrea</taxon>
    </lineage>
</organism>
<gene>
    <name evidence="2" type="primary">LOC111124235</name>
</gene>
<proteinExistence type="predicted"/>
<dbReference type="KEGG" id="cvn:111124235"/>
<dbReference type="GeneID" id="111124235"/>
<dbReference type="Proteomes" id="UP000694844">
    <property type="component" value="Chromosome 3"/>
</dbReference>
<evidence type="ECO:0000313" key="1">
    <source>
        <dbReference type="Proteomes" id="UP000694844"/>
    </source>
</evidence>
<name>A0A8B8D553_CRAVI</name>
<keyword evidence="1" id="KW-1185">Reference proteome</keyword>
<dbReference type="RefSeq" id="XP_022322800.1">
    <property type="nucleotide sequence ID" value="XM_022467092.1"/>
</dbReference>
<accession>A0A8B8D553</accession>
<sequence>MMTRVIGASRLMMEEGINGLATSLHSCLHLDDSFLTLIEGRCPKQQKCNGDWPDLKNLTPRMFKANEDEHLNKTIFTFEHLKGIKIKQTKDWNLEMMIDGCLIASNLPLSIGPVQSPPLEKFPMGRGRGKACVACVRLLLFAGYFMRKILELSAPEEKSTPR</sequence>
<evidence type="ECO:0000313" key="2">
    <source>
        <dbReference type="RefSeq" id="XP_022322800.1"/>
    </source>
</evidence>
<protein>
    <submittedName>
        <fullName evidence="2">Uncharacterized protein LOC111124235</fullName>
    </submittedName>
</protein>